<evidence type="ECO:0000256" key="1">
    <source>
        <dbReference type="ARBA" id="ARBA00004127"/>
    </source>
</evidence>
<feature type="compositionally biased region" description="Polar residues" evidence="5">
    <location>
        <begin position="92"/>
        <end position="102"/>
    </location>
</feature>
<dbReference type="OrthoDB" id="5382797at2759"/>
<accession>A0A9P5Y1Y6</accession>
<dbReference type="GO" id="GO:0006829">
    <property type="term" value="P:zinc ion transport"/>
    <property type="evidence" value="ECO:0007669"/>
    <property type="project" value="TreeGrafter"/>
</dbReference>
<proteinExistence type="predicted"/>
<feature type="transmembrane region" description="Helical" evidence="6">
    <location>
        <begin position="377"/>
        <end position="399"/>
    </location>
</feature>
<evidence type="ECO:0000256" key="5">
    <source>
        <dbReference type="SAM" id="MobiDB-lite"/>
    </source>
</evidence>
<organism evidence="7 8">
    <name type="scientific">Collybia nuda</name>
    <dbReference type="NCBI Taxonomy" id="64659"/>
    <lineage>
        <taxon>Eukaryota</taxon>
        <taxon>Fungi</taxon>
        <taxon>Dikarya</taxon>
        <taxon>Basidiomycota</taxon>
        <taxon>Agaricomycotina</taxon>
        <taxon>Agaricomycetes</taxon>
        <taxon>Agaricomycetidae</taxon>
        <taxon>Agaricales</taxon>
        <taxon>Tricholomatineae</taxon>
        <taxon>Clitocybaceae</taxon>
        <taxon>Collybia</taxon>
    </lineage>
</organism>
<evidence type="ECO:0000256" key="2">
    <source>
        <dbReference type="ARBA" id="ARBA00022448"/>
    </source>
</evidence>
<keyword evidence="8" id="KW-1185">Reference proteome</keyword>
<sequence>MDLHNLHRRKSSKDEDENIIIMAQPMVEHPAETAPLISAPPPPRNRVQSTPMQPTQGHTRSVSSVGMGAPPSAGPFRNGFNLHRPPNGINGHPSSPFRSSFNLPVPGQPGPGSHSRTRSISSTSFSPSVHSPLASSFPQNGSISSPTLYAFPPQIQASHSLPDAGAAAQPAVKPSRRHQRLHSRNLSVFFPRPGSLPQTSISEDGSQELEVRVDEEAPISTVPSAAPPTPLGAGFTFGARPPGSEELPTPELMTGGHTPTSTTSRRGHHHKHSMSHNFFSFLEPGANGRPASPPHEELHTQPTPVPVSPWTPMSAFPQSAKATTTTFPENGHQELELQHMGETHKPPGAVAVGVLEFILGAWLWVCGQQIGSLAVTGLGYWVVFDAFGVGLGSVLPNWLDLKHAKAGVRKSKIRRSYGNAPVETVFMFAQAVYLMFSSVYVCKETVEHLLLSAGGGEGHHHHHGDEDESLVGYVLIEYPVMLACITLISVIATSILYNNHAKIVSITGNRIPGLRTLIRSLSSSSRAQFHDPPPTSTFGIMISNPFTSSPLFFCIAILAVALFIPKSQHRACDLILATIITVVTFNVAYRASVVLGTVLLQTSPPRGASSGKMEAFLRAMREVERHPQVLHLPAPHIWQLTPTPAINSTMTTGAGQAATVESLVVTMELHVRHDLADDEVLKLTRWAWEKCAGALGGGKLGKSIRGGPEVTVGVVRG</sequence>
<keyword evidence="2" id="KW-0813">Transport</keyword>
<protein>
    <submittedName>
        <fullName evidence="7">Uncharacterized protein</fullName>
    </submittedName>
</protein>
<dbReference type="PANTHER" id="PTHR46531:SF1">
    <property type="entry name" value="ZINC TRANSPORTER 6"/>
    <property type="match status" value="1"/>
</dbReference>
<dbReference type="PANTHER" id="PTHR46531">
    <property type="entry name" value="ZINC TRANSPORTER 6"/>
    <property type="match status" value="1"/>
</dbReference>
<evidence type="ECO:0000256" key="3">
    <source>
        <dbReference type="ARBA" id="ARBA00022833"/>
    </source>
</evidence>
<keyword evidence="6" id="KW-0472">Membrane</keyword>
<dbReference type="Proteomes" id="UP000807353">
    <property type="component" value="Unassembled WGS sequence"/>
</dbReference>
<dbReference type="EMBL" id="MU150279">
    <property type="protein sequence ID" value="KAF9461808.1"/>
    <property type="molecule type" value="Genomic_DNA"/>
</dbReference>
<feature type="transmembrane region" description="Helical" evidence="6">
    <location>
        <begin position="478"/>
        <end position="497"/>
    </location>
</feature>
<comment type="subcellular location">
    <subcellularLocation>
        <location evidence="1">Endomembrane system</location>
        <topology evidence="1">Multi-pass membrane protein</topology>
    </subcellularLocation>
</comment>
<keyword evidence="6" id="KW-0812">Transmembrane</keyword>
<comment type="caution">
    <text evidence="7">The sequence shown here is derived from an EMBL/GenBank/DDBJ whole genome shotgun (WGS) entry which is preliminary data.</text>
</comment>
<dbReference type="GO" id="GO:0005794">
    <property type="term" value="C:Golgi apparatus"/>
    <property type="evidence" value="ECO:0007669"/>
    <property type="project" value="TreeGrafter"/>
</dbReference>
<feature type="compositionally biased region" description="Polar residues" evidence="5">
    <location>
        <begin position="46"/>
        <end position="64"/>
    </location>
</feature>
<feature type="region of interest" description="Disordered" evidence="5">
    <location>
        <begin position="39"/>
        <end position="71"/>
    </location>
</feature>
<evidence type="ECO:0000313" key="8">
    <source>
        <dbReference type="Proteomes" id="UP000807353"/>
    </source>
</evidence>
<feature type="compositionally biased region" description="Basic residues" evidence="5">
    <location>
        <begin position="265"/>
        <end position="274"/>
    </location>
</feature>
<evidence type="ECO:0000313" key="7">
    <source>
        <dbReference type="EMBL" id="KAF9461808.1"/>
    </source>
</evidence>
<evidence type="ECO:0000256" key="6">
    <source>
        <dbReference type="SAM" id="Phobius"/>
    </source>
</evidence>
<feature type="transmembrane region" description="Helical" evidence="6">
    <location>
        <begin position="420"/>
        <end position="441"/>
    </location>
</feature>
<feature type="region of interest" description="Disordered" evidence="5">
    <location>
        <begin position="84"/>
        <end position="138"/>
    </location>
</feature>
<keyword evidence="3" id="KW-0862">Zinc</keyword>
<feature type="compositionally biased region" description="Low complexity" evidence="5">
    <location>
        <begin position="118"/>
        <end position="132"/>
    </location>
</feature>
<feature type="transmembrane region" description="Helical" evidence="6">
    <location>
        <begin position="546"/>
        <end position="564"/>
    </location>
</feature>
<dbReference type="AlphaFoldDB" id="A0A9P5Y1Y6"/>
<name>A0A9P5Y1Y6_9AGAR</name>
<reference evidence="7" key="1">
    <citation type="submission" date="2020-11" db="EMBL/GenBank/DDBJ databases">
        <authorList>
            <consortium name="DOE Joint Genome Institute"/>
            <person name="Ahrendt S."/>
            <person name="Riley R."/>
            <person name="Andreopoulos W."/>
            <person name="Labutti K."/>
            <person name="Pangilinan J."/>
            <person name="Ruiz-Duenas F.J."/>
            <person name="Barrasa J.M."/>
            <person name="Sanchez-Garcia M."/>
            <person name="Camarero S."/>
            <person name="Miyauchi S."/>
            <person name="Serrano A."/>
            <person name="Linde D."/>
            <person name="Babiker R."/>
            <person name="Drula E."/>
            <person name="Ayuso-Fernandez I."/>
            <person name="Pacheco R."/>
            <person name="Padilla G."/>
            <person name="Ferreira P."/>
            <person name="Barriuso J."/>
            <person name="Kellner H."/>
            <person name="Castanera R."/>
            <person name="Alfaro M."/>
            <person name="Ramirez L."/>
            <person name="Pisabarro A.G."/>
            <person name="Kuo A."/>
            <person name="Tritt A."/>
            <person name="Lipzen A."/>
            <person name="He G."/>
            <person name="Yan M."/>
            <person name="Ng V."/>
            <person name="Cullen D."/>
            <person name="Martin F."/>
            <person name="Rosso M.-N."/>
            <person name="Henrissat B."/>
            <person name="Hibbett D."/>
            <person name="Martinez A.T."/>
            <person name="Grigoriev I.V."/>
        </authorList>
    </citation>
    <scope>NUCLEOTIDE SEQUENCE</scope>
    <source>
        <strain evidence="7">CBS 247.69</strain>
    </source>
</reference>
<feature type="region of interest" description="Disordered" evidence="5">
    <location>
        <begin position="239"/>
        <end position="304"/>
    </location>
</feature>
<gene>
    <name evidence="7" type="ORF">BDZ94DRAFT_1370571</name>
</gene>
<feature type="transmembrane region" description="Helical" evidence="6">
    <location>
        <begin position="576"/>
        <end position="600"/>
    </location>
</feature>
<evidence type="ECO:0000256" key="4">
    <source>
        <dbReference type="ARBA" id="ARBA00023065"/>
    </source>
</evidence>
<dbReference type="InterPro" id="IPR052005">
    <property type="entry name" value="CDF_SLC30A"/>
</dbReference>
<keyword evidence="6" id="KW-1133">Transmembrane helix</keyword>
<keyword evidence="4" id="KW-0406">Ion transport</keyword>
<feature type="transmembrane region" description="Helical" evidence="6">
    <location>
        <begin position="348"/>
        <end position="365"/>
    </location>
</feature>